<dbReference type="EMBL" id="JANBQB010000054">
    <property type="protein sequence ID" value="KAJ1983459.1"/>
    <property type="molecule type" value="Genomic_DNA"/>
</dbReference>
<keyword evidence="9" id="KW-0012">Acyltransferase</keyword>
<evidence type="ECO:0000259" key="11">
    <source>
        <dbReference type="Pfam" id="PF04389"/>
    </source>
</evidence>
<comment type="subcellular location">
    <subcellularLocation>
        <location evidence="2">Secreted</location>
    </subcellularLocation>
</comment>
<dbReference type="Proteomes" id="UP001151582">
    <property type="component" value="Unassembled WGS sequence"/>
</dbReference>
<dbReference type="AlphaFoldDB" id="A0A9W8EEM8"/>
<sequence>MTVATSDLITTLTDDEILQLANLTQIERLEPTGEFLKPFLVKRVPGTEGNKQVQQYIIETMTKLGWFIETDPFTADTPLGRIDFRNIIATKNPKAPTRLMLSAHFDSKYFAPGKGDFIGATDSAVPCALLLDIAHTLDKLIDEWHNPYVTVQLVFFDGEEAFKGQVPEDFIWGAKHLASYWEQPQLFAFPGSGQDKPPLQKIDLMVLLDLIGTPQPLFHDYFDITSDYFKAMAGLERRLRKMFLLTSSQTYFNTKTKYQGRMIDDHVPFVERDVPVLHLIPWPFPDVWHTVRDDASCLDMATIHNFSVLMRVFVASYLKAHPSPLGSAQNISPRFR</sequence>
<evidence type="ECO:0000256" key="4">
    <source>
        <dbReference type="ARBA" id="ARBA00022525"/>
    </source>
</evidence>
<keyword evidence="10" id="KW-0645">Protease</keyword>
<keyword evidence="4" id="KW-0964">Secreted</keyword>
<evidence type="ECO:0000256" key="9">
    <source>
        <dbReference type="ARBA" id="ARBA00023315"/>
    </source>
</evidence>
<gene>
    <name evidence="12" type="ORF">H4R34_001256</name>
</gene>
<dbReference type="GO" id="GO:0008270">
    <property type="term" value="F:zinc ion binding"/>
    <property type="evidence" value="ECO:0007669"/>
    <property type="project" value="TreeGrafter"/>
</dbReference>
<proteinExistence type="inferred from homology"/>
<dbReference type="SUPFAM" id="SSF53187">
    <property type="entry name" value="Zn-dependent exopeptidases"/>
    <property type="match status" value="1"/>
</dbReference>
<keyword evidence="13" id="KW-1185">Reference proteome</keyword>
<dbReference type="CDD" id="cd03880">
    <property type="entry name" value="M28_QC_like"/>
    <property type="match status" value="1"/>
</dbReference>
<dbReference type="InterPro" id="IPR037457">
    <property type="entry name" value="M28_QC"/>
</dbReference>
<protein>
    <recommendedName>
        <fullName evidence="10">Peptide hydrolase</fullName>
        <ecNumber evidence="10">3.4.-.-</ecNumber>
    </recommendedName>
</protein>
<dbReference type="EC" id="3.4.-.-" evidence="10"/>
<accession>A0A9W8EEM8</accession>
<dbReference type="GO" id="GO:0005576">
    <property type="term" value="C:extracellular region"/>
    <property type="evidence" value="ECO:0007669"/>
    <property type="project" value="UniProtKB-SubCell"/>
</dbReference>
<organism evidence="12 13">
    <name type="scientific">Dimargaris verticillata</name>
    <dbReference type="NCBI Taxonomy" id="2761393"/>
    <lineage>
        <taxon>Eukaryota</taxon>
        <taxon>Fungi</taxon>
        <taxon>Fungi incertae sedis</taxon>
        <taxon>Zoopagomycota</taxon>
        <taxon>Kickxellomycotina</taxon>
        <taxon>Dimargaritomycetes</taxon>
        <taxon>Dimargaritales</taxon>
        <taxon>Dimargaritaceae</taxon>
        <taxon>Dimargaris</taxon>
    </lineage>
</organism>
<dbReference type="PANTHER" id="PTHR12283:SF6">
    <property type="entry name" value="GLUTAMINYL-PEPTIDE CYCLOTRANSFERASE-RELATED"/>
    <property type="match status" value="1"/>
</dbReference>
<keyword evidence="5" id="KW-0808">Transferase</keyword>
<comment type="similarity">
    <text evidence="10">Belongs to the peptidase M28 family.</text>
</comment>
<dbReference type="OrthoDB" id="3907302at2759"/>
<keyword evidence="7 10" id="KW-0862">Zinc</keyword>
<feature type="domain" description="Peptidase M28" evidence="11">
    <location>
        <begin position="86"/>
        <end position="312"/>
    </location>
</feature>
<dbReference type="InterPro" id="IPR040234">
    <property type="entry name" value="QC/QCL"/>
</dbReference>
<dbReference type="Pfam" id="PF04389">
    <property type="entry name" value="Peptidase_M28"/>
    <property type="match status" value="1"/>
</dbReference>
<evidence type="ECO:0000256" key="10">
    <source>
        <dbReference type="RuleBase" id="RU361240"/>
    </source>
</evidence>
<dbReference type="GO" id="GO:0016603">
    <property type="term" value="F:glutaminyl-peptide cyclotransferase activity"/>
    <property type="evidence" value="ECO:0007669"/>
    <property type="project" value="UniProtKB-EC"/>
</dbReference>
<dbReference type="GO" id="GO:0008233">
    <property type="term" value="F:peptidase activity"/>
    <property type="evidence" value="ECO:0007669"/>
    <property type="project" value="UniProtKB-KW"/>
</dbReference>
<keyword evidence="10" id="KW-0378">Hydrolase</keyword>
<evidence type="ECO:0000256" key="8">
    <source>
        <dbReference type="ARBA" id="ARBA00023157"/>
    </source>
</evidence>
<keyword evidence="8" id="KW-1015">Disulfide bond</keyword>
<reference evidence="12" key="1">
    <citation type="submission" date="2022-07" db="EMBL/GenBank/DDBJ databases">
        <title>Phylogenomic reconstructions and comparative analyses of Kickxellomycotina fungi.</title>
        <authorList>
            <person name="Reynolds N.K."/>
            <person name="Stajich J.E."/>
            <person name="Barry K."/>
            <person name="Grigoriev I.V."/>
            <person name="Crous P."/>
            <person name="Smith M.E."/>
        </authorList>
    </citation>
    <scope>NUCLEOTIDE SEQUENCE</scope>
    <source>
        <strain evidence="12">RSA 567</strain>
    </source>
</reference>
<dbReference type="FunFam" id="3.40.630.10:FF:000029">
    <property type="entry name" value="Glutaminyl-peptide cyclotransferase"/>
    <property type="match status" value="1"/>
</dbReference>
<name>A0A9W8EEM8_9FUNG</name>
<evidence type="ECO:0000256" key="5">
    <source>
        <dbReference type="ARBA" id="ARBA00022679"/>
    </source>
</evidence>
<dbReference type="Gene3D" id="3.40.630.10">
    <property type="entry name" value="Zn peptidases"/>
    <property type="match status" value="1"/>
</dbReference>
<comment type="catalytic activity">
    <reaction evidence="1">
        <text>N-terminal L-glutaminyl-[peptide] = N-terminal 5-oxo-L-prolyl-[peptide] + NH4(+)</text>
        <dbReference type="Rhea" id="RHEA:23652"/>
        <dbReference type="Rhea" id="RHEA-COMP:11736"/>
        <dbReference type="Rhea" id="RHEA-COMP:11846"/>
        <dbReference type="ChEBI" id="CHEBI:28938"/>
        <dbReference type="ChEBI" id="CHEBI:64722"/>
        <dbReference type="ChEBI" id="CHEBI:87215"/>
        <dbReference type="EC" id="2.3.2.5"/>
    </reaction>
</comment>
<dbReference type="InterPro" id="IPR007484">
    <property type="entry name" value="Peptidase_M28"/>
</dbReference>
<evidence type="ECO:0000256" key="3">
    <source>
        <dbReference type="ARBA" id="ARBA00006014"/>
    </source>
</evidence>
<keyword evidence="6 10" id="KW-0479">Metal-binding</keyword>
<dbReference type="GO" id="GO:0006508">
    <property type="term" value="P:proteolysis"/>
    <property type="evidence" value="ECO:0007669"/>
    <property type="project" value="UniProtKB-KW"/>
</dbReference>
<evidence type="ECO:0000313" key="12">
    <source>
        <dbReference type="EMBL" id="KAJ1983459.1"/>
    </source>
</evidence>
<evidence type="ECO:0000256" key="6">
    <source>
        <dbReference type="ARBA" id="ARBA00022723"/>
    </source>
</evidence>
<comment type="similarity">
    <text evidence="3">Belongs to the glutaminyl-peptide cyclotransferase family.</text>
</comment>
<dbReference type="PANTHER" id="PTHR12283">
    <property type="entry name" value="GLUTAMINYL-PEPTIDE CYCLOTRANSFERASE"/>
    <property type="match status" value="1"/>
</dbReference>
<evidence type="ECO:0000256" key="7">
    <source>
        <dbReference type="ARBA" id="ARBA00022833"/>
    </source>
</evidence>
<evidence type="ECO:0000313" key="13">
    <source>
        <dbReference type="Proteomes" id="UP001151582"/>
    </source>
</evidence>
<comment type="caution">
    <text evidence="12">The sequence shown here is derived from an EMBL/GenBank/DDBJ whole genome shotgun (WGS) entry which is preliminary data.</text>
</comment>
<evidence type="ECO:0000256" key="1">
    <source>
        <dbReference type="ARBA" id="ARBA00000001"/>
    </source>
</evidence>
<evidence type="ECO:0000256" key="2">
    <source>
        <dbReference type="ARBA" id="ARBA00004613"/>
    </source>
</evidence>